<reference evidence="1" key="1">
    <citation type="submission" date="2017-07" db="EMBL/GenBank/DDBJ databases">
        <authorList>
            <person name="Mikheyev A."/>
            <person name="Grau M."/>
        </authorList>
    </citation>
    <scope>NUCLEOTIDE SEQUENCE</scope>
    <source>
        <tissue evidence="1">Venom_gland</tissue>
    </source>
</reference>
<proteinExistence type="predicted"/>
<dbReference type="AlphaFoldDB" id="A0A2D4IM60"/>
<protein>
    <submittedName>
        <fullName evidence="1">Uncharacterized protein</fullName>
    </submittedName>
</protein>
<evidence type="ECO:0000313" key="1">
    <source>
        <dbReference type="EMBL" id="LAA85333.1"/>
    </source>
</evidence>
<sequence length="156" mass="17727">MRSRIQPNTDEADTIRHQVTNILCTSKPPKSNLHKEEQKALHALKNDSNIIILPADKGNATVVMDRKDYETKLTDLLQDSTYKPINMDPTTYLEKITKKKIITSNISKEIQLKIIPREKSSKCPKLYGLPKIHKEGIPLRPIFSSIGAPLKTWPNT</sequence>
<dbReference type="EMBL" id="IACK01117843">
    <property type="protein sequence ID" value="LAA85333.1"/>
    <property type="molecule type" value="Transcribed_RNA"/>
</dbReference>
<name>A0A2D4IM60_MICLE</name>
<dbReference type="PANTHER" id="PTHR21301">
    <property type="entry name" value="REVERSE TRANSCRIPTASE"/>
    <property type="match status" value="1"/>
</dbReference>
<reference evidence="1" key="2">
    <citation type="submission" date="2017-11" db="EMBL/GenBank/DDBJ databases">
        <title>Coralsnake Venomics: Analyses of Venom Gland Transcriptomes and Proteomes of Six Brazilian Taxa.</title>
        <authorList>
            <person name="Aird S.D."/>
            <person name="Jorge da Silva N."/>
            <person name="Qiu L."/>
            <person name="Villar-Briones A."/>
            <person name="Aparecida-Saddi V."/>
            <person name="Campos-Telles M.P."/>
            <person name="Grau M."/>
            <person name="Mikheyev A.S."/>
        </authorList>
    </citation>
    <scope>NUCLEOTIDE SEQUENCE</scope>
    <source>
        <tissue evidence="1">Venom_gland</tissue>
    </source>
</reference>
<accession>A0A2D4IM60</accession>
<dbReference type="PANTHER" id="PTHR21301:SF10">
    <property type="entry name" value="REVERSE TRANSCRIPTASE DOMAIN-CONTAINING PROTEIN"/>
    <property type="match status" value="1"/>
</dbReference>
<organism evidence="1">
    <name type="scientific">Micrurus lemniscatus lemniscatus</name>
    <dbReference type="NCBI Taxonomy" id="129467"/>
    <lineage>
        <taxon>Eukaryota</taxon>
        <taxon>Metazoa</taxon>
        <taxon>Chordata</taxon>
        <taxon>Craniata</taxon>
        <taxon>Vertebrata</taxon>
        <taxon>Euteleostomi</taxon>
        <taxon>Lepidosauria</taxon>
        <taxon>Squamata</taxon>
        <taxon>Bifurcata</taxon>
        <taxon>Unidentata</taxon>
        <taxon>Episquamata</taxon>
        <taxon>Toxicofera</taxon>
        <taxon>Serpentes</taxon>
        <taxon>Colubroidea</taxon>
        <taxon>Elapidae</taxon>
        <taxon>Elapinae</taxon>
        <taxon>Micrurus</taxon>
    </lineage>
</organism>